<evidence type="ECO:0000313" key="2">
    <source>
        <dbReference type="Proteomes" id="UP001208570"/>
    </source>
</evidence>
<evidence type="ECO:0000313" key="1">
    <source>
        <dbReference type="EMBL" id="KAK2164609.1"/>
    </source>
</evidence>
<protein>
    <submittedName>
        <fullName evidence="1">Uncharacterized protein</fullName>
    </submittedName>
</protein>
<gene>
    <name evidence="1" type="ORF">LSH36_61g07012</name>
</gene>
<organism evidence="1 2">
    <name type="scientific">Paralvinella palmiformis</name>
    <dbReference type="NCBI Taxonomy" id="53620"/>
    <lineage>
        <taxon>Eukaryota</taxon>
        <taxon>Metazoa</taxon>
        <taxon>Spiralia</taxon>
        <taxon>Lophotrochozoa</taxon>
        <taxon>Annelida</taxon>
        <taxon>Polychaeta</taxon>
        <taxon>Sedentaria</taxon>
        <taxon>Canalipalpata</taxon>
        <taxon>Terebellida</taxon>
        <taxon>Terebelliformia</taxon>
        <taxon>Alvinellidae</taxon>
        <taxon>Paralvinella</taxon>
    </lineage>
</organism>
<accession>A0AAD9K4H5</accession>
<reference evidence="1" key="1">
    <citation type="journal article" date="2023" name="Mol. Biol. Evol.">
        <title>Third-Generation Sequencing Reveals the Adaptive Role of the Epigenome in Three Deep-Sea Polychaetes.</title>
        <authorList>
            <person name="Perez M."/>
            <person name="Aroh O."/>
            <person name="Sun Y."/>
            <person name="Lan Y."/>
            <person name="Juniper S.K."/>
            <person name="Young C.R."/>
            <person name="Angers B."/>
            <person name="Qian P.Y."/>
        </authorList>
    </citation>
    <scope>NUCLEOTIDE SEQUENCE</scope>
    <source>
        <strain evidence="1">P08H-3</strain>
    </source>
</reference>
<keyword evidence="2" id="KW-1185">Reference proteome</keyword>
<dbReference type="AlphaFoldDB" id="A0AAD9K4H5"/>
<sequence length="17" mass="2035">MNLLNICAYLYCMEIVK</sequence>
<proteinExistence type="predicted"/>
<name>A0AAD9K4H5_9ANNE</name>
<dbReference type="EMBL" id="JAODUP010000061">
    <property type="protein sequence ID" value="KAK2164609.1"/>
    <property type="molecule type" value="Genomic_DNA"/>
</dbReference>
<dbReference type="Proteomes" id="UP001208570">
    <property type="component" value="Unassembled WGS sequence"/>
</dbReference>
<comment type="caution">
    <text evidence="1">The sequence shown here is derived from an EMBL/GenBank/DDBJ whole genome shotgun (WGS) entry which is preliminary data.</text>
</comment>